<organism evidence="1">
    <name type="scientific">Anguilla anguilla</name>
    <name type="common">European freshwater eel</name>
    <name type="synonym">Muraena anguilla</name>
    <dbReference type="NCBI Taxonomy" id="7936"/>
    <lineage>
        <taxon>Eukaryota</taxon>
        <taxon>Metazoa</taxon>
        <taxon>Chordata</taxon>
        <taxon>Craniata</taxon>
        <taxon>Vertebrata</taxon>
        <taxon>Euteleostomi</taxon>
        <taxon>Actinopterygii</taxon>
        <taxon>Neopterygii</taxon>
        <taxon>Teleostei</taxon>
        <taxon>Anguilliformes</taxon>
        <taxon>Anguillidae</taxon>
        <taxon>Anguilla</taxon>
    </lineage>
</organism>
<protein>
    <submittedName>
        <fullName evidence="1">Uncharacterized protein</fullName>
    </submittedName>
</protein>
<dbReference type="EMBL" id="GBXM01072394">
    <property type="protein sequence ID" value="JAH36183.1"/>
    <property type="molecule type" value="Transcribed_RNA"/>
</dbReference>
<proteinExistence type="predicted"/>
<evidence type="ECO:0000313" key="1">
    <source>
        <dbReference type="EMBL" id="JAH36183.1"/>
    </source>
</evidence>
<reference evidence="1" key="2">
    <citation type="journal article" date="2015" name="Fish Shellfish Immunol.">
        <title>Early steps in the European eel (Anguilla anguilla)-Vibrio vulnificus interaction in the gills: Role of the RtxA13 toxin.</title>
        <authorList>
            <person name="Callol A."/>
            <person name="Pajuelo D."/>
            <person name="Ebbesson L."/>
            <person name="Teles M."/>
            <person name="MacKenzie S."/>
            <person name="Amaro C."/>
        </authorList>
    </citation>
    <scope>NUCLEOTIDE SEQUENCE</scope>
</reference>
<sequence length="40" mass="4738">MPLTNSHRSNSKQMFLALSLSYLMRPIRSVSDFLFECRIF</sequence>
<reference evidence="1" key="1">
    <citation type="submission" date="2014-11" db="EMBL/GenBank/DDBJ databases">
        <authorList>
            <person name="Amaro Gonzalez C."/>
        </authorList>
    </citation>
    <scope>NUCLEOTIDE SEQUENCE</scope>
</reference>
<accession>A0A0E9S6K4</accession>
<name>A0A0E9S6K4_ANGAN</name>
<dbReference type="AlphaFoldDB" id="A0A0E9S6K4"/>